<evidence type="ECO:0000256" key="1">
    <source>
        <dbReference type="ARBA" id="ARBA00008005"/>
    </source>
</evidence>
<feature type="domain" description="Tail sheath protein C-terminal" evidence="4">
    <location>
        <begin position="503"/>
        <end position="601"/>
    </location>
</feature>
<dbReference type="InterPro" id="IPR035089">
    <property type="entry name" value="Phage_sheath_subtilisin"/>
</dbReference>
<dbReference type="Pfam" id="PF04984">
    <property type="entry name" value="Phage_sheath_1"/>
    <property type="match status" value="1"/>
</dbReference>
<dbReference type="PANTHER" id="PTHR35861:SF1">
    <property type="entry name" value="PHAGE TAIL SHEATH PROTEIN"/>
    <property type="match status" value="1"/>
</dbReference>
<feature type="domain" description="Tail sheath protein subtilisin-like" evidence="3">
    <location>
        <begin position="334"/>
        <end position="498"/>
    </location>
</feature>
<evidence type="ECO:0000259" key="3">
    <source>
        <dbReference type="Pfam" id="PF04984"/>
    </source>
</evidence>
<dbReference type="InterPro" id="IPR020287">
    <property type="entry name" value="Tail_sheath_C"/>
</dbReference>
<evidence type="ECO:0000313" key="5">
    <source>
        <dbReference type="EMBL" id="QTD49661.1"/>
    </source>
</evidence>
<evidence type="ECO:0000256" key="2">
    <source>
        <dbReference type="SAM" id="MobiDB-lite"/>
    </source>
</evidence>
<reference evidence="5" key="1">
    <citation type="submission" date="2021-03" db="EMBL/GenBank/DDBJ databases">
        <title>Acanthopleuribacteraceae sp. M133.</title>
        <authorList>
            <person name="Wang G."/>
        </authorList>
    </citation>
    <scope>NUCLEOTIDE SEQUENCE</scope>
    <source>
        <strain evidence="5">M133</strain>
    </source>
</reference>
<dbReference type="Gene3D" id="3.40.50.11780">
    <property type="match status" value="2"/>
</dbReference>
<keyword evidence="6" id="KW-1185">Reference proteome</keyword>
<comment type="similarity">
    <text evidence="1">Belongs to the myoviridae tail sheath protein family.</text>
</comment>
<dbReference type="Proteomes" id="UP000663929">
    <property type="component" value="Chromosome"/>
</dbReference>
<evidence type="ECO:0000259" key="4">
    <source>
        <dbReference type="Pfam" id="PF17482"/>
    </source>
</evidence>
<dbReference type="AlphaFoldDB" id="A0A8A4TLA0"/>
<dbReference type="EMBL" id="CP071793">
    <property type="protein sequence ID" value="QTD49661.1"/>
    <property type="molecule type" value="Genomic_DNA"/>
</dbReference>
<dbReference type="PANTHER" id="PTHR35861">
    <property type="match status" value="1"/>
</dbReference>
<proteinExistence type="inferred from homology"/>
<protein>
    <submittedName>
        <fullName evidence="5">Phage tail sheath subtilisin-like domain-containing protein</fullName>
    </submittedName>
</protein>
<dbReference type="RefSeq" id="WP_237379294.1">
    <property type="nucleotide sequence ID" value="NZ_CP071793.1"/>
</dbReference>
<feature type="region of interest" description="Disordered" evidence="2">
    <location>
        <begin position="293"/>
        <end position="312"/>
    </location>
</feature>
<name>A0A8A4TLA0_SULCO</name>
<dbReference type="Pfam" id="PF17482">
    <property type="entry name" value="Phage_sheath_1C"/>
    <property type="match status" value="1"/>
</dbReference>
<evidence type="ECO:0000313" key="6">
    <source>
        <dbReference type="Proteomes" id="UP000663929"/>
    </source>
</evidence>
<sequence>MTAYLSPGVYTKETDFSYYVRQISTSTAGMVGVAERGPINQPQLVTSWEQYTNRFGGYTANGYLAYAARSFFDNGGRNLFVNRIAHLSDPTNRASVTARRATTTLRDRRQVAASLTTGTAGNDEITWTATVAGAAGNAITIEVLATGNDSPLTVDVADNAVTIRLATDSGGIPITTVAELRAALAVQASAVILAESEDSGVVAPFAVASLAGGSGAGDTLTVSAASEGSWGDYLEVIASESGRGTGTYDLAVRYRGQQVEVFRDLSMDENAPNHCELAVNGVSAFIVVEDLNPGSNSTDDQPQVGASPLASGDDGLTGLSDQDYIGDPSQHTGLYAFQERDALNMLAVPGVSSSAVIAAGAALAESRRDLMFLVDPPMLLEPLEVIDFRKGEGLYSHAPIQSSYAAMYYPWLKISDPVTGRDRLIPPSGAVAGCYARSDLSAYVWRAPAGIARGRVFNVLGVGYRLSQGEMDALYPEGINPIAVFDDSGVTVWGQRTLWGQSTALDRVNVRRLMIYLEEAISKSSRFVVFEPNNEQTWRAIKRTLNPFLREVQDKGGLAAYRVQCDEDTNPPAVIDRNEIGVRIFVTPVKAAEMVELNFTLTPTGANFQEIYTGNRR</sequence>
<dbReference type="KEGG" id="scor:J3U87_29105"/>
<organism evidence="5 6">
    <name type="scientific">Sulfidibacter corallicola</name>
    <dbReference type="NCBI Taxonomy" id="2818388"/>
    <lineage>
        <taxon>Bacteria</taxon>
        <taxon>Pseudomonadati</taxon>
        <taxon>Acidobacteriota</taxon>
        <taxon>Holophagae</taxon>
        <taxon>Acanthopleuribacterales</taxon>
        <taxon>Acanthopleuribacteraceae</taxon>
        <taxon>Sulfidibacter</taxon>
    </lineage>
</organism>
<gene>
    <name evidence="5" type="ORF">J3U87_29105</name>
</gene>
<dbReference type="InterPro" id="IPR052042">
    <property type="entry name" value="Tail_sheath_structural"/>
</dbReference>
<accession>A0A8A4TLA0</accession>